<organism evidence="1">
    <name type="scientific">marine metagenome</name>
    <dbReference type="NCBI Taxonomy" id="408172"/>
    <lineage>
        <taxon>unclassified sequences</taxon>
        <taxon>metagenomes</taxon>
        <taxon>ecological metagenomes</taxon>
    </lineage>
</organism>
<evidence type="ECO:0000313" key="1">
    <source>
        <dbReference type="EMBL" id="SVE02054.1"/>
    </source>
</evidence>
<dbReference type="AlphaFoldDB" id="A0A383A2W6"/>
<dbReference type="EMBL" id="UINC01188704">
    <property type="protein sequence ID" value="SVE02054.1"/>
    <property type="molecule type" value="Genomic_DNA"/>
</dbReference>
<protein>
    <submittedName>
        <fullName evidence="1">Uncharacterized protein</fullName>
    </submittedName>
</protein>
<feature type="non-terminal residue" evidence="1">
    <location>
        <position position="1"/>
    </location>
</feature>
<gene>
    <name evidence="1" type="ORF">METZ01_LOCUS454908</name>
</gene>
<proteinExistence type="predicted"/>
<accession>A0A383A2W6</accession>
<sequence>TVIITFDDNKNVSDFTYQSLKY</sequence>
<reference evidence="1" key="1">
    <citation type="submission" date="2018-05" db="EMBL/GenBank/DDBJ databases">
        <authorList>
            <person name="Lanie J.A."/>
            <person name="Ng W.-L."/>
            <person name="Kazmierczak K.M."/>
            <person name="Andrzejewski T.M."/>
            <person name="Davidsen T.M."/>
            <person name="Wayne K.J."/>
            <person name="Tettelin H."/>
            <person name="Glass J.I."/>
            <person name="Rusch D."/>
            <person name="Podicherti R."/>
            <person name="Tsui H.-C.T."/>
            <person name="Winkler M.E."/>
        </authorList>
    </citation>
    <scope>NUCLEOTIDE SEQUENCE</scope>
</reference>
<name>A0A383A2W6_9ZZZZ</name>